<dbReference type="PROSITE" id="PS50930">
    <property type="entry name" value="HTH_LYTTR"/>
    <property type="match status" value="1"/>
</dbReference>
<dbReference type="SMART" id="SM00850">
    <property type="entry name" value="LytTR"/>
    <property type="match status" value="1"/>
</dbReference>
<accession>A0AA48MA59</accession>
<feature type="modified residue" description="4-aspartylphosphate" evidence="1">
    <location>
        <position position="56"/>
    </location>
</feature>
<evidence type="ECO:0000313" key="4">
    <source>
        <dbReference type="EMBL" id="CAJ1003098.1"/>
    </source>
</evidence>
<evidence type="ECO:0000259" key="3">
    <source>
        <dbReference type="PROSITE" id="PS50930"/>
    </source>
</evidence>
<reference evidence="4" key="1">
    <citation type="submission" date="2023-07" db="EMBL/GenBank/DDBJ databases">
        <authorList>
            <person name="Ivanov I."/>
            <person name="Teneva D."/>
            <person name="Stoikov I."/>
        </authorList>
    </citation>
    <scope>NUCLEOTIDE SEQUENCE</scope>
    <source>
        <strain evidence="4">4475</strain>
    </source>
</reference>
<dbReference type="Proteomes" id="UP001189619">
    <property type="component" value="Chromosome"/>
</dbReference>
<dbReference type="SMART" id="SM00448">
    <property type="entry name" value="REC"/>
    <property type="match status" value="1"/>
</dbReference>
<dbReference type="GO" id="GO:0003677">
    <property type="term" value="F:DNA binding"/>
    <property type="evidence" value="ECO:0007669"/>
    <property type="project" value="UniProtKB-KW"/>
</dbReference>
<keyword evidence="4" id="KW-0238">DNA-binding</keyword>
<dbReference type="InterPro" id="IPR011006">
    <property type="entry name" value="CheY-like_superfamily"/>
</dbReference>
<organism evidence="4 5">
    <name type="scientific">Brevibacillus aydinogluensis</name>
    <dbReference type="NCBI Taxonomy" id="927786"/>
    <lineage>
        <taxon>Bacteria</taxon>
        <taxon>Bacillati</taxon>
        <taxon>Bacillota</taxon>
        <taxon>Bacilli</taxon>
        <taxon>Bacillales</taxon>
        <taxon>Paenibacillaceae</taxon>
        <taxon>Brevibacillus</taxon>
    </lineage>
</organism>
<dbReference type="PROSITE" id="PS50110">
    <property type="entry name" value="RESPONSE_REGULATORY"/>
    <property type="match status" value="1"/>
</dbReference>
<dbReference type="InterPro" id="IPR046947">
    <property type="entry name" value="LytR-like"/>
</dbReference>
<dbReference type="GO" id="GO:0000156">
    <property type="term" value="F:phosphorelay response regulator activity"/>
    <property type="evidence" value="ECO:0007669"/>
    <property type="project" value="InterPro"/>
</dbReference>
<dbReference type="Gene3D" id="3.40.50.2300">
    <property type="match status" value="1"/>
</dbReference>
<evidence type="ECO:0000313" key="5">
    <source>
        <dbReference type="Proteomes" id="UP001189619"/>
    </source>
</evidence>
<evidence type="ECO:0000256" key="1">
    <source>
        <dbReference type="PROSITE-ProRule" id="PRU00169"/>
    </source>
</evidence>
<dbReference type="Gene3D" id="2.40.50.1020">
    <property type="entry name" value="LytTr DNA-binding domain"/>
    <property type="match status" value="1"/>
</dbReference>
<feature type="domain" description="Response regulatory" evidence="2">
    <location>
        <begin position="6"/>
        <end position="119"/>
    </location>
</feature>
<dbReference type="Pfam" id="PF04397">
    <property type="entry name" value="LytTR"/>
    <property type="match status" value="1"/>
</dbReference>
<dbReference type="EMBL" id="OY569118">
    <property type="protein sequence ID" value="CAJ1003098.1"/>
    <property type="molecule type" value="Genomic_DNA"/>
</dbReference>
<dbReference type="SUPFAM" id="SSF52172">
    <property type="entry name" value="CheY-like"/>
    <property type="match status" value="1"/>
</dbReference>
<dbReference type="InterPro" id="IPR007492">
    <property type="entry name" value="LytTR_DNA-bd_dom"/>
</dbReference>
<keyword evidence="1" id="KW-0597">Phosphoprotein</keyword>
<keyword evidence="5" id="KW-1185">Reference proteome</keyword>
<gene>
    <name evidence="4" type="ORF">BSPP4475_12280</name>
</gene>
<dbReference type="PANTHER" id="PTHR37299">
    <property type="entry name" value="TRANSCRIPTIONAL REGULATOR-RELATED"/>
    <property type="match status" value="1"/>
</dbReference>
<dbReference type="InterPro" id="IPR001789">
    <property type="entry name" value="Sig_transdc_resp-reg_receiver"/>
</dbReference>
<evidence type="ECO:0000259" key="2">
    <source>
        <dbReference type="PROSITE" id="PS50110"/>
    </source>
</evidence>
<dbReference type="Pfam" id="PF00072">
    <property type="entry name" value="Response_reg"/>
    <property type="match status" value="1"/>
</dbReference>
<protein>
    <submittedName>
        <fullName evidence="4">DNA-binding response regulator</fullName>
    </submittedName>
</protein>
<proteinExistence type="predicted"/>
<sequence>MDMYFTAIVAHQDPETCEFLSNLLTERMWGVTGIATTGQEAIDAVFRNKADIVFLDPELRDQKGTYVAQQLATLFPHTESVLVLADSTHPSWAFEIDAVDYIVKPFERERLHKSLYKIECYLFGKRADPRFVSSFIGIRNNNEIEFIDQRDIVLISSEKRVTKIYLHSPERRRVIKVSESLCSFEKRLHATSFFRTHRSYLINLRYLHKIYPSGQTYIATFKGLQEIAYVSKNKIGTLYKMVNIG</sequence>
<dbReference type="AlphaFoldDB" id="A0AA48MA59"/>
<feature type="domain" description="HTH LytTR-type" evidence="3">
    <location>
        <begin position="136"/>
        <end position="244"/>
    </location>
</feature>
<name>A0AA48MA59_9BACL</name>
<dbReference type="PANTHER" id="PTHR37299:SF1">
    <property type="entry name" value="STAGE 0 SPORULATION PROTEIN A HOMOLOG"/>
    <property type="match status" value="1"/>
</dbReference>
<dbReference type="KEGG" id="bayd:BSPP4475_12280"/>